<dbReference type="Pfam" id="PF05678">
    <property type="entry name" value="VQ"/>
    <property type="match status" value="1"/>
</dbReference>
<dbReference type="AlphaFoldDB" id="A0AAD3T9K0"/>
<dbReference type="EMBL" id="BSYO01000028">
    <property type="protein sequence ID" value="GMH24497.1"/>
    <property type="molecule type" value="Genomic_DNA"/>
</dbReference>
<evidence type="ECO:0000259" key="2">
    <source>
        <dbReference type="Pfam" id="PF05678"/>
    </source>
</evidence>
<protein>
    <recommendedName>
        <fullName evidence="2">VQ domain-containing protein</fullName>
    </recommendedName>
</protein>
<feature type="compositionally biased region" description="Basic and acidic residues" evidence="1">
    <location>
        <begin position="120"/>
        <end position="131"/>
    </location>
</feature>
<name>A0AAD3T9K0_NEPGR</name>
<evidence type="ECO:0000313" key="3">
    <source>
        <dbReference type="EMBL" id="GMH24497.1"/>
    </source>
</evidence>
<proteinExistence type="predicted"/>
<feature type="region of interest" description="Disordered" evidence="1">
    <location>
        <begin position="95"/>
        <end position="138"/>
    </location>
</feature>
<comment type="caution">
    <text evidence="3">The sequence shown here is derived from an EMBL/GenBank/DDBJ whole genome shotgun (WGS) entry which is preliminary data.</text>
</comment>
<dbReference type="GO" id="GO:0005634">
    <property type="term" value="C:nucleus"/>
    <property type="evidence" value="ECO:0007669"/>
    <property type="project" value="TreeGrafter"/>
</dbReference>
<evidence type="ECO:0000313" key="4">
    <source>
        <dbReference type="Proteomes" id="UP001279734"/>
    </source>
</evidence>
<feature type="region of interest" description="Disordered" evidence="1">
    <location>
        <begin position="1"/>
        <end position="61"/>
    </location>
</feature>
<dbReference type="PANTHER" id="PTHR33143:SF50">
    <property type="entry name" value="PROTEIN MKS1"/>
    <property type="match status" value="1"/>
</dbReference>
<dbReference type="InterPro" id="IPR039607">
    <property type="entry name" value="VQ_8/17/18/20/21/25"/>
</dbReference>
<dbReference type="InterPro" id="IPR008889">
    <property type="entry name" value="VQ"/>
</dbReference>
<gene>
    <name evidence="3" type="ORF">Nepgr_026340</name>
</gene>
<reference evidence="3" key="1">
    <citation type="submission" date="2023-05" db="EMBL/GenBank/DDBJ databases">
        <title>Nepenthes gracilis genome sequencing.</title>
        <authorList>
            <person name="Fukushima K."/>
        </authorList>
    </citation>
    <scope>NUCLEOTIDE SEQUENCE</scope>
    <source>
        <strain evidence="3">SING2019-196</strain>
    </source>
</reference>
<evidence type="ECO:0000256" key="1">
    <source>
        <dbReference type="SAM" id="MobiDB-lite"/>
    </source>
</evidence>
<feature type="domain" description="VQ" evidence="2">
    <location>
        <begin position="71"/>
        <end position="97"/>
    </location>
</feature>
<dbReference type="PANTHER" id="PTHR33143">
    <property type="entry name" value="F16F4.1 PROTEIN-RELATED"/>
    <property type="match status" value="1"/>
</dbReference>
<organism evidence="3 4">
    <name type="scientific">Nepenthes gracilis</name>
    <name type="common">Slender pitcher plant</name>
    <dbReference type="NCBI Taxonomy" id="150966"/>
    <lineage>
        <taxon>Eukaryota</taxon>
        <taxon>Viridiplantae</taxon>
        <taxon>Streptophyta</taxon>
        <taxon>Embryophyta</taxon>
        <taxon>Tracheophyta</taxon>
        <taxon>Spermatophyta</taxon>
        <taxon>Magnoliopsida</taxon>
        <taxon>eudicotyledons</taxon>
        <taxon>Gunneridae</taxon>
        <taxon>Pentapetalae</taxon>
        <taxon>Caryophyllales</taxon>
        <taxon>Nepenthaceae</taxon>
        <taxon>Nepenthes</taxon>
    </lineage>
</organism>
<dbReference type="Proteomes" id="UP001279734">
    <property type="component" value="Unassembled WGS sequence"/>
</dbReference>
<sequence>MDPPEITEAGGNPSTPTRREVQLQGPRPTLLRVSKESHKIRKLPPHPQLPSQPLARQPSGENRQPVIIYAVSPKIIHAEASTFMSIVQRLTGLSSASTSTDDAGGALSPAARLASIERTSPTERSKDRERSSVGGGLTGTVEVGGVDLGQIPGILSPAPSNLPLISPGMFSSPREAQTPFWAHDMMSPFMYGNSFLPSPSALFSFSPTFSPPADLFNNIFDF</sequence>
<keyword evidence="4" id="KW-1185">Reference proteome</keyword>
<accession>A0AAD3T9K0</accession>